<dbReference type="InterPro" id="IPR036890">
    <property type="entry name" value="HATPase_C_sf"/>
</dbReference>
<dbReference type="SUPFAM" id="SSF63829">
    <property type="entry name" value="Calcium-dependent phosphotriesterase"/>
    <property type="match status" value="1"/>
</dbReference>
<dbReference type="InterPro" id="IPR013783">
    <property type="entry name" value="Ig-like_fold"/>
</dbReference>
<dbReference type="EMBL" id="QKTW01000025">
    <property type="protein sequence ID" value="PZF71265.1"/>
    <property type="molecule type" value="Genomic_DNA"/>
</dbReference>
<feature type="transmembrane region" description="Helical" evidence="1">
    <location>
        <begin position="622"/>
        <end position="641"/>
    </location>
</feature>
<proteinExistence type="predicted"/>
<evidence type="ECO:0000259" key="2">
    <source>
        <dbReference type="Pfam" id="PF06580"/>
    </source>
</evidence>
<protein>
    <recommendedName>
        <fullName evidence="2">Signal transduction histidine kinase internal region domain-containing protein</fullName>
    </recommendedName>
</protein>
<evidence type="ECO:0000313" key="4">
    <source>
        <dbReference type="Proteomes" id="UP000248745"/>
    </source>
</evidence>
<comment type="caution">
    <text evidence="3">The sequence shown here is derived from an EMBL/GenBank/DDBJ whole genome shotgun (WGS) entry which is preliminary data.</text>
</comment>
<dbReference type="PANTHER" id="PTHR34220">
    <property type="entry name" value="SENSOR HISTIDINE KINASE YPDA"/>
    <property type="match status" value="1"/>
</dbReference>
<dbReference type="SUPFAM" id="SSF50998">
    <property type="entry name" value="Quinoprotein alcohol dehydrogenase-like"/>
    <property type="match status" value="1"/>
</dbReference>
<dbReference type="AlphaFoldDB" id="A0A2W2A7G1"/>
<dbReference type="InterPro" id="IPR011047">
    <property type="entry name" value="Quinoprotein_ADH-like_sf"/>
</dbReference>
<dbReference type="Gene3D" id="2.130.10.10">
    <property type="entry name" value="YVTN repeat-like/Quinoprotein amine dehydrogenase"/>
    <property type="match status" value="2"/>
</dbReference>
<dbReference type="InterPro" id="IPR010559">
    <property type="entry name" value="Sig_transdc_His_kin_internal"/>
</dbReference>
<keyword evidence="1" id="KW-0472">Membrane</keyword>
<gene>
    <name evidence="3" type="ORF">DN068_18375</name>
</gene>
<dbReference type="Pfam" id="PF07494">
    <property type="entry name" value="Reg_prop"/>
    <property type="match status" value="1"/>
</dbReference>
<dbReference type="PANTHER" id="PTHR34220:SF7">
    <property type="entry name" value="SENSOR HISTIDINE KINASE YPDA"/>
    <property type="match status" value="1"/>
</dbReference>
<keyword evidence="4" id="KW-1185">Reference proteome</keyword>
<keyword evidence="1" id="KW-0812">Transmembrane</keyword>
<dbReference type="GO" id="GO:0000155">
    <property type="term" value="F:phosphorelay sensor kinase activity"/>
    <property type="evidence" value="ECO:0007669"/>
    <property type="project" value="InterPro"/>
</dbReference>
<evidence type="ECO:0000256" key="1">
    <source>
        <dbReference type="SAM" id="Phobius"/>
    </source>
</evidence>
<dbReference type="InterPro" id="IPR011110">
    <property type="entry name" value="Reg_prop"/>
</dbReference>
<dbReference type="Proteomes" id="UP000248745">
    <property type="component" value="Unassembled WGS sequence"/>
</dbReference>
<dbReference type="Gene3D" id="2.60.40.10">
    <property type="entry name" value="Immunoglobulins"/>
    <property type="match status" value="1"/>
</dbReference>
<sequence>MPLKRIFFVLLSLIAVPCFGRYHKIMQFLPSNGLPSTTVYQAVEDLNGFMWFATDAGLSRFDGQSFTNFTVRDGLPDNEILYMRVDSQNRIWLGAFNKVVSYYDSRRQRIISDKNDTAIKTHTPLSFWGRHKHVPKIQPIHQTFNVYHIRVVADELYYATENGIYIFSQDSVLRDSLLTGVSIYDVCCDHQGNKWYASGHDGVYCELKSSGIIYNTAAGLSSDNILSVYADRDGRIFAGNDKGYIDVIEHGKVARNINLDIEKHIYCSVRSIDRSHDDRLMVITDAGMLTSDSRNYYNLHRWPGLPPGEIGALTKSFAESADGTIYALGGHGLLTIWDNVRQKVITEFNRRITATFIDRKGRIWFGALDGLHMLDDAQDTSSTYHTDDKILHNVISCIAGTAGGALWVASNSYGLAVIQPNGRILSISENNGLACDIVRKIYIDELHENAWIATYKGLCKIRYKQYGDSIAIENIYTYTAGSGLAVNTVNDVCVKNDTVYAATSEGLCVFADLPRQQVIPLFFTKVKVRYNEYPVSDSYTLSYLDDDISVSFSGICYSSNGHVRYWYRMLSDQTDTLWRTTTENTIDFAGLAPGSYKFEVKTDGGLPHTIRFFIRPPFWKTWWFYGLAALFFAGVVIIIAMRRVQIIKKETQKREETVRQIADMELRLLQSQLNPHFIFNVLNSIQMYINVMDRKRANEYLVKVSRLMRMFLDASRQPFTTVQHEMEMLSLYCALEKLRFENRFNYTISSNKFAEVQQAYFPSMLTQPFVENAINHGLLGKKEAGLLQIHFEAQGDRLVCTIEDNGVGRAAAGQSKDAGREYRKSWGMRLSAERMEVLNKINHNSVALEITDKTDASGNATGTLVTITVPLAFQRKKHKHDEGNYC</sequence>
<dbReference type="SUPFAM" id="SSF55874">
    <property type="entry name" value="ATPase domain of HSP90 chaperone/DNA topoisomerase II/histidine kinase"/>
    <property type="match status" value="1"/>
</dbReference>
<dbReference type="GO" id="GO:0016020">
    <property type="term" value="C:membrane"/>
    <property type="evidence" value="ECO:0007669"/>
    <property type="project" value="InterPro"/>
</dbReference>
<organism evidence="3 4">
    <name type="scientific">Taibaiella soli</name>
    <dbReference type="NCBI Taxonomy" id="1649169"/>
    <lineage>
        <taxon>Bacteria</taxon>
        <taxon>Pseudomonadati</taxon>
        <taxon>Bacteroidota</taxon>
        <taxon>Chitinophagia</taxon>
        <taxon>Chitinophagales</taxon>
        <taxon>Chitinophagaceae</taxon>
        <taxon>Taibaiella</taxon>
    </lineage>
</organism>
<feature type="domain" description="Signal transduction histidine kinase internal region" evidence="2">
    <location>
        <begin position="664"/>
        <end position="744"/>
    </location>
</feature>
<name>A0A2W2A7G1_9BACT</name>
<accession>A0A2W2A7G1</accession>
<reference evidence="3 4" key="1">
    <citation type="submission" date="2018-06" db="EMBL/GenBank/DDBJ databases">
        <title>Mucibacter soli gen. nov., sp. nov., a new member of the family Chitinophagaceae producing mucin.</title>
        <authorList>
            <person name="Kim M.-K."/>
            <person name="Park S."/>
            <person name="Kim T.-S."/>
            <person name="Joung Y."/>
            <person name="Han J.-H."/>
            <person name="Kim S.B."/>
        </authorList>
    </citation>
    <scope>NUCLEOTIDE SEQUENCE [LARGE SCALE GENOMIC DNA]</scope>
    <source>
        <strain evidence="3 4">R1-15</strain>
    </source>
</reference>
<dbReference type="OrthoDB" id="9809670at2"/>
<dbReference type="InterPro" id="IPR015943">
    <property type="entry name" value="WD40/YVTN_repeat-like_dom_sf"/>
</dbReference>
<dbReference type="Gene3D" id="3.30.565.10">
    <property type="entry name" value="Histidine kinase-like ATPase, C-terminal domain"/>
    <property type="match status" value="1"/>
</dbReference>
<evidence type="ECO:0000313" key="3">
    <source>
        <dbReference type="EMBL" id="PZF71265.1"/>
    </source>
</evidence>
<keyword evidence="1" id="KW-1133">Transmembrane helix</keyword>
<dbReference type="InterPro" id="IPR050640">
    <property type="entry name" value="Bact_2-comp_sensor_kinase"/>
</dbReference>
<dbReference type="Pfam" id="PF06580">
    <property type="entry name" value="His_kinase"/>
    <property type="match status" value="1"/>
</dbReference>